<evidence type="ECO:0000313" key="1">
    <source>
        <dbReference type="EMBL" id="JAP96990.1"/>
    </source>
</evidence>
<proteinExistence type="predicted"/>
<dbReference type="EMBL" id="GDHC01008366">
    <property type="protein sequence ID" value="JAQ10263.1"/>
    <property type="molecule type" value="Transcribed_RNA"/>
</dbReference>
<organism evidence="2">
    <name type="scientific">Lygus hesperus</name>
    <name type="common">Western plant bug</name>
    <dbReference type="NCBI Taxonomy" id="30085"/>
    <lineage>
        <taxon>Eukaryota</taxon>
        <taxon>Metazoa</taxon>
        <taxon>Ecdysozoa</taxon>
        <taxon>Arthropoda</taxon>
        <taxon>Hexapoda</taxon>
        <taxon>Insecta</taxon>
        <taxon>Pterygota</taxon>
        <taxon>Neoptera</taxon>
        <taxon>Paraneoptera</taxon>
        <taxon>Hemiptera</taxon>
        <taxon>Heteroptera</taxon>
        <taxon>Panheteroptera</taxon>
        <taxon>Cimicomorpha</taxon>
        <taxon>Miridae</taxon>
        <taxon>Mirini</taxon>
        <taxon>Lygus</taxon>
    </lineage>
</organism>
<dbReference type="EMBL" id="GDHC01021638">
    <property type="protein sequence ID" value="JAP96990.1"/>
    <property type="molecule type" value="Transcribed_RNA"/>
</dbReference>
<accession>A0A146LQY9</accession>
<dbReference type="AlphaFoldDB" id="A0A146LQY9"/>
<sequence>MREKSGEDLSWKRDLTKKCCTSMILSVFRPLSKTSPSKEAAVALLFLIGWSLGGRARHHGVPAWGDFACTVLALCTPSILLLSRRQAWIDNTETLITKLNLTLVRYLDVTNII</sequence>
<reference evidence="2" key="1">
    <citation type="journal article" date="2016" name="Gigascience">
        <title>De novo construction of an expanded transcriptome assembly for the western tarnished plant bug, Lygus hesperus.</title>
        <authorList>
            <person name="Tassone E.E."/>
            <person name="Geib S.M."/>
            <person name="Hall B."/>
            <person name="Fabrick J.A."/>
            <person name="Brent C.S."/>
            <person name="Hull J.J."/>
        </authorList>
    </citation>
    <scope>NUCLEOTIDE SEQUENCE</scope>
</reference>
<evidence type="ECO:0000313" key="2">
    <source>
        <dbReference type="EMBL" id="JAQ10263.1"/>
    </source>
</evidence>
<name>A0A146LQY9_LYGHE</name>
<gene>
    <name evidence="2" type="ORF">g.84854</name>
    <name evidence="1" type="ORF">g.84856</name>
</gene>
<protein>
    <submittedName>
        <fullName evidence="2">Uncharacterized protein</fullName>
    </submittedName>
</protein>